<evidence type="ECO:0000313" key="2">
    <source>
        <dbReference type="Proteomes" id="UP000050761"/>
    </source>
</evidence>
<dbReference type="AlphaFoldDB" id="A0A183FG97"/>
<keyword evidence="2" id="KW-1185">Reference proteome</keyword>
<organism evidence="2 3">
    <name type="scientific">Heligmosomoides polygyrus</name>
    <name type="common">Parasitic roundworm</name>
    <dbReference type="NCBI Taxonomy" id="6339"/>
    <lineage>
        <taxon>Eukaryota</taxon>
        <taxon>Metazoa</taxon>
        <taxon>Ecdysozoa</taxon>
        <taxon>Nematoda</taxon>
        <taxon>Chromadorea</taxon>
        <taxon>Rhabditida</taxon>
        <taxon>Rhabditina</taxon>
        <taxon>Rhabditomorpha</taxon>
        <taxon>Strongyloidea</taxon>
        <taxon>Heligmosomidae</taxon>
        <taxon>Heligmosomoides</taxon>
    </lineage>
</organism>
<gene>
    <name evidence="1" type="ORF">HPBE_LOCUS5653</name>
</gene>
<name>A0A183FG97_HELPZ</name>
<protein>
    <submittedName>
        <fullName evidence="1 3">Uncharacterized protein</fullName>
    </submittedName>
</protein>
<reference evidence="3" key="2">
    <citation type="submission" date="2019-09" db="UniProtKB">
        <authorList>
            <consortium name="WormBaseParasite"/>
        </authorList>
    </citation>
    <scope>IDENTIFICATION</scope>
</reference>
<dbReference type="EMBL" id="UZAH01025513">
    <property type="protein sequence ID" value="VDO65351.1"/>
    <property type="molecule type" value="Genomic_DNA"/>
</dbReference>
<accession>A0A3P7WVK2</accession>
<accession>A0A183FG97</accession>
<dbReference type="WBParaSite" id="HPBE_0000565201-mRNA-1">
    <property type="protein sequence ID" value="HPBE_0000565201-mRNA-1"/>
    <property type="gene ID" value="HPBE_0000565201"/>
</dbReference>
<sequence length="151" mass="16674">MLVPPRCHAAAAAASTVAARRHRLADFERHLLAGCRVFVQRPERECAMVETSVDNIDGGVARASRGKSPLLSVDSLIDCLLQSEKLPMLDKFASIVKRLIYETQGCSSQSQSGAIRLEFAIQRNRHAQGVHLASDLFRNPTGLFASYIRQR</sequence>
<evidence type="ECO:0000313" key="3">
    <source>
        <dbReference type="WBParaSite" id="HPBE_0000565201-mRNA-1"/>
    </source>
</evidence>
<proteinExistence type="predicted"/>
<reference evidence="1 2" key="1">
    <citation type="submission" date="2018-11" db="EMBL/GenBank/DDBJ databases">
        <authorList>
            <consortium name="Pathogen Informatics"/>
        </authorList>
    </citation>
    <scope>NUCLEOTIDE SEQUENCE [LARGE SCALE GENOMIC DNA]</scope>
</reference>
<dbReference type="Proteomes" id="UP000050761">
    <property type="component" value="Unassembled WGS sequence"/>
</dbReference>
<evidence type="ECO:0000313" key="1">
    <source>
        <dbReference type="EMBL" id="VDO65351.1"/>
    </source>
</evidence>